<evidence type="ECO:0000256" key="4">
    <source>
        <dbReference type="ARBA" id="ARBA00022692"/>
    </source>
</evidence>
<evidence type="ECO:0000313" key="14">
    <source>
        <dbReference type="Proteomes" id="UP000000430"/>
    </source>
</evidence>
<feature type="domain" description="Polypeptide-transport-associated ShlB-type" evidence="11">
    <location>
        <begin position="101"/>
        <end position="180"/>
    </location>
</feature>
<keyword evidence="3" id="KW-1134">Transmembrane beta strand</keyword>
<organism evidence="13 14">
    <name type="scientific">Acinetobacter baylyi (strain ATCC 33305 / BD413 / ADP1)</name>
    <dbReference type="NCBI Taxonomy" id="62977"/>
    <lineage>
        <taxon>Bacteria</taxon>
        <taxon>Pseudomonadati</taxon>
        <taxon>Pseudomonadota</taxon>
        <taxon>Gammaproteobacteria</taxon>
        <taxon>Moraxellales</taxon>
        <taxon>Moraxellaceae</taxon>
        <taxon>Acinetobacter</taxon>
    </lineage>
</organism>
<evidence type="ECO:0000256" key="8">
    <source>
        <dbReference type="SAM" id="MobiDB-lite"/>
    </source>
</evidence>
<dbReference type="GO" id="GO:0008320">
    <property type="term" value="F:protein transmembrane transporter activity"/>
    <property type="evidence" value="ECO:0007669"/>
    <property type="project" value="TreeGrafter"/>
</dbReference>
<dbReference type="Pfam" id="PF17287">
    <property type="entry name" value="POTRA_3"/>
    <property type="match status" value="1"/>
</dbReference>
<dbReference type="STRING" id="202950.GCA_001485005_03310"/>
<evidence type="ECO:0000256" key="3">
    <source>
        <dbReference type="ARBA" id="ARBA00022452"/>
    </source>
</evidence>
<dbReference type="Pfam" id="PF08479">
    <property type="entry name" value="POTRA_2"/>
    <property type="match status" value="1"/>
</dbReference>
<dbReference type="GO" id="GO:0098046">
    <property type="term" value="C:type V protein secretion system complex"/>
    <property type="evidence" value="ECO:0007669"/>
    <property type="project" value="TreeGrafter"/>
</dbReference>
<reference evidence="13 14" key="1">
    <citation type="journal article" date="2004" name="Nucleic Acids Res.">
        <title>Unique features revealed by the genome sequence of Acinetobacter sp. ADP1, a versatile and naturally transformation competent bacterium.</title>
        <authorList>
            <person name="Barbe V."/>
            <person name="Vallenet D."/>
            <person name="Fonknechten N."/>
            <person name="Kreimeyer A."/>
            <person name="Oztas S."/>
            <person name="Labarre L."/>
            <person name="Cruveiller S."/>
            <person name="Robert C."/>
            <person name="Duprat S."/>
            <person name="Wincker P."/>
            <person name="Ornston L.N."/>
            <person name="Weissenbach J."/>
            <person name="Marliere P."/>
            <person name="Cohen G.N."/>
            <person name="Medigue C."/>
        </authorList>
    </citation>
    <scope>NUCLEOTIDE SEQUENCE [LARGE SCALE GENOMIC DNA]</scope>
    <source>
        <strain evidence="14">ATCC 33305 / BD413 / ADP1</strain>
    </source>
</reference>
<feature type="domain" description="Haemolysin activator HlyB C-terminal" evidence="10">
    <location>
        <begin position="243"/>
        <end position="561"/>
    </location>
</feature>
<keyword evidence="9" id="KW-0732">Signal</keyword>
<evidence type="ECO:0000256" key="2">
    <source>
        <dbReference type="ARBA" id="ARBA00009055"/>
    </source>
</evidence>
<dbReference type="InterPro" id="IPR051544">
    <property type="entry name" value="TPS_OM_transporter"/>
</dbReference>
<dbReference type="InterPro" id="IPR005565">
    <property type="entry name" value="Hemolysn_activator_HlyB_C"/>
</dbReference>
<dbReference type="PIRSF" id="PIRSF029745">
    <property type="entry name" value="FhaC"/>
    <property type="match status" value="1"/>
</dbReference>
<feature type="region of interest" description="Disordered" evidence="8">
    <location>
        <begin position="42"/>
        <end position="63"/>
    </location>
</feature>
<keyword evidence="7" id="KW-0998">Cell outer membrane</keyword>
<evidence type="ECO:0000259" key="11">
    <source>
        <dbReference type="Pfam" id="PF08479"/>
    </source>
</evidence>
<keyword evidence="6" id="KW-0472">Membrane</keyword>
<name>Q6FDM4_ACIAD</name>
<dbReference type="GO" id="GO:0006811">
    <property type="term" value="P:monoatomic ion transport"/>
    <property type="evidence" value="ECO:0007669"/>
    <property type="project" value="UniProtKB-KW"/>
</dbReference>
<evidence type="ECO:0000256" key="7">
    <source>
        <dbReference type="ARBA" id="ARBA00023237"/>
    </source>
</evidence>
<dbReference type="OrthoDB" id="290122at2"/>
<feature type="chain" id="PRO_5004273925" evidence="9">
    <location>
        <begin position="32"/>
        <end position="599"/>
    </location>
</feature>
<dbReference type="PANTHER" id="PTHR34597:SF3">
    <property type="entry name" value="OUTER MEMBRANE TRANSPORTER CDIB"/>
    <property type="match status" value="1"/>
</dbReference>
<proteinExistence type="inferred from homology"/>
<dbReference type="AlphaFoldDB" id="Q6FDM4"/>
<evidence type="ECO:0000313" key="13">
    <source>
        <dbReference type="EMBL" id="CAG67834.1"/>
    </source>
</evidence>
<evidence type="ECO:0000256" key="5">
    <source>
        <dbReference type="ARBA" id="ARBA00023065"/>
    </source>
</evidence>
<dbReference type="InterPro" id="IPR035251">
    <property type="entry name" value="ShlB_POTRA"/>
</dbReference>
<dbReference type="EMBL" id="CR543861">
    <property type="protein sequence ID" value="CAG67834.1"/>
    <property type="molecule type" value="Genomic_DNA"/>
</dbReference>
<gene>
    <name evidence="13" type="ordered locus">ACIAD0939</name>
</gene>
<evidence type="ECO:0000256" key="9">
    <source>
        <dbReference type="SAM" id="SignalP"/>
    </source>
</evidence>
<dbReference type="Proteomes" id="UP000000430">
    <property type="component" value="Chromosome"/>
</dbReference>
<dbReference type="BioCyc" id="ASP62977:ACIAD_RS04335-MONOMER"/>
<dbReference type="FunFam" id="2.40.160.50:FF:000009">
    <property type="entry name" value="Putative hemolysin activator protein"/>
    <property type="match status" value="1"/>
</dbReference>
<accession>Q6FDM4</accession>
<keyword evidence="4" id="KW-0812">Transmembrane</keyword>
<sequence length="599" mass="66789">MKITIVDCKVILKKTALCLGVCSSIHGLVHAADLTQQEITEQQRRDAQKNMADNQIRQQQRDDALQKQIQPEVNVNLGPQNAKLQAQQLQYLRSHSESPCFEIKDIHLQGEKAEHFLFALNEITQGTHNIIGRCLGVQGLNQALDLVQNRIISAGYVTSRVLLPAQNIASGQLKIAVIAGRVDHVKFAEGTSSRAHKINALPIKSGDLLNLHDLEQGLENFKRVPTVEADFKIQPAENNNTPGYSDVILAWQQSKPYRINLSLDDSGSDSTGKYQGTATLSLDHLLTLNDLFYVSYNHDLGGGDAGKRGTEGFYTSYTIPFDYWLLTSSYSKSNYNQTVAGASQSYEYSGKSELIGLDLSRVIYRDAHRKTTLGFGGWYRESRNYIEDVEVEVQRRKTAGWKAMLDHTEYFSNATLSGNLTYKRGTGWLGAMRAPEEDFDEAFTRVGILQANASLQVPFKVGAQNLQYTAEWRMQSSNKPLTPQDRFSIGNRYTVRGFDGEQTLLADQGFLVRNEISGSIFGKPHYWYAGIDYGEVGGRTAYQPNPLPGTSLLGSVVGLRGQIAPLRMSYDVFVGAPLKKPDNFRTDHYTTGFSLNWGY</sequence>
<comment type="subcellular location">
    <subcellularLocation>
        <location evidence="1">Cell outer membrane</location>
    </subcellularLocation>
</comment>
<evidence type="ECO:0000256" key="1">
    <source>
        <dbReference type="ARBA" id="ARBA00004442"/>
    </source>
</evidence>
<dbReference type="GeneID" id="45233394"/>
<dbReference type="Gene3D" id="3.10.20.310">
    <property type="entry name" value="membrane protein fhac"/>
    <property type="match status" value="1"/>
</dbReference>
<dbReference type="GO" id="GO:0009279">
    <property type="term" value="C:cell outer membrane"/>
    <property type="evidence" value="ECO:0007669"/>
    <property type="project" value="UniProtKB-SubCell"/>
</dbReference>
<dbReference type="InterPro" id="IPR027282">
    <property type="entry name" value="TPS"/>
</dbReference>
<feature type="signal peptide" evidence="9">
    <location>
        <begin position="1"/>
        <end position="31"/>
    </location>
</feature>
<comment type="similarity">
    <text evidence="2">Belongs to the TPS (TC 1.B.20) family.</text>
</comment>
<dbReference type="GO" id="GO:0046819">
    <property type="term" value="P:protein secretion by the type V secretion system"/>
    <property type="evidence" value="ECO:0007669"/>
    <property type="project" value="TreeGrafter"/>
</dbReference>
<protein>
    <submittedName>
        <fullName evidence="13">Putative hemolysin activator protein</fullName>
    </submittedName>
</protein>
<dbReference type="PANTHER" id="PTHR34597">
    <property type="entry name" value="SLR1661 PROTEIN"/>
    <property type="match status" value="1"/>
</dbReference>
<dbReference type="RefSeq" id="WP_004921976.1">
    <property type="nucleotide sequence ID" value="NC_005966.1"/>
</dbReference>
<evidence type="ECO:0000259" key="12">
    <source>
        <dbReference type="Pfam" id="PF17287"/>
    </source>
</evidence>
<dbReference type="Pfam" id="PF03865">
    <property type="entry name" value="ShlB"/>
    <property type="match status" value="1"/>
</dbReference>
<dbReference type="eggNOG" id="COG2831">
    <property type="taxonomic scope" value="Bacteria"/>
</dbReference>
<evidence type="ECO:0000256" key="6">
    <source>
        <dbReference type="ARBA" id="ARBA00023136"/>
    </source>
</evidence>
<dbReference type="Gene3D" id="2.40.160.50">
    <property type="entry name" value="membrane protein fhac: a member of the omp85/tpsb transporter family"/>
    <property type="match status" value="1"/>
</dbReference>
<feature type="domain" description="ShlB POTRA" evidence="12">
    <location>
        <begin position="182"/>
        <end position="235"/>
    </location>
</feature>
<dbReference type="HOGENOM" id="CLU_020581_2_0_6"/>
<keyword evidence="5" id="KW-0813">Transport</keyword>
<keyword evidence="5" id="KW-0406">Ion transport</keyword>
<evidence type="ECO:0000259" key="10">
    <source>
        <dbReference type="Pfam" id="PF03865"/>
    </source>
</evidence>
<dbReference type="KEGG" id="aci:ACIAD0939"/>
<dbReference type="InterPro" id="IPR013686">
    <property type="entry name" value="Polypept-transport_assoc_ShlB"/>
</dbReference>